<dbReference type="OrthoDB" id="1523398at2"/>
<evidence type="ECO:0000256" key="2">
    <source>
        <dbReference type="SAM" id="MobiDB-lite"/>
    </source>
</evidence>
<dbReference type="SUPFAM" id="SSF51735">
    <property type="entry name" value="NAD(P)-binding Rossmann-fold domains"/>
    <property type="match status" value="1"/>
</dbReference>
<keyword evidence="5" id="KW-1185">Reference proteome</keyword>
<feature type="compositionally biased region" description="Basic and acidic residues" evidence="2">
    <location>
        <begin position="216"/>
        <end position="232"/>
    </location>
</feature>
<comment type="caution">
    <text evidence="4">The sequence shown here is derived from an EMBL/GenBank/DDBJ whole genome shotgun (WGS) entry which is preliminary data.</text>
</comment>
<dbReference type="Pfam" id="PF03807">
    <property type="entry name" value="F420_oxidored"/>
    <property type="match status" value="1"/>
</dbReference>
<dbReference type="InterPro" id="IPR036291">
    <property type="entry name" value="NAD(P)-bd_dom_sf"/>
</dbReference>
<dbReference type="InterPro" id="IPR051267">
    <property type="entry name" value="STEAP_metalloreductase"/>
</dbReference>
<dbReference type="RefSeq" id="WP_025403852.1">
    <property type="nucleotide sequence ID" value="NZ_CBCRUA010000028.1"/>
</dbReference>
<dbReference type="Proteomes" id="UP000285278">
    <property type="component" value="Unassembled WGS sequence"/>
</dbReference>
<proteinExistence type="predicted"/>
<evidence type="ECO:0000313" key="5">
    <source>
        <dbReference type="Proteomes" id="UP000285278"/>
    </source>
</evidence>
<reference evidence="4 5" key="1">
    <citation type="submission" date="2018-09" db="EMBL/GenBank/DDBJ databases">
        <title>Optimization and identification of Corynebacterium falsenii FN1-14 from fish paste.</title>
        <authorList>
            <person name="Daroonpunt R."/>
            <person name="Tanasupawat S."/>
        </authorList>
    </citation>
    <scope>NUCLEOTIDE SEQUENCE [LARGE SCALE GENOMIC DNA]</scope>
    <source>
        <strain evidence="4 5">FN1-14</strain>
    </source>
</reference>
<evidence type="ECO:0000256" key="1">
    <source>
        <dbReference type="ARBA" id="ARBA00023002"/>
    </source>
</evidence>
<dbReference type="InterPro" id="IPR028939">
    <property type="entry name" value="P5C_Rdtase_cat_N"/>
</dbReference>
<feature type="region of interest" description="Disordered" evidence="2">
    <location>
        <begin position="201"/>
        <end position="232"/>
    </location>
</feature>
<sequence length="232" mass="24724">MSTIGFIGAGLIGSTVARLSVQAGHNVVLSNSRDPKTLLPIVAALGPRARAATREEAAEAGDIVVVTVPLGALDDIPVEPLKGKTVIDTSNYYEQRDGFIDKLDKRQITTSQILQDRVPEAKVVKAFNNINFAHLGELARPAGDGQRTSLVIAGNDADAKKQVSEFLDSIGYGTYDAGDLSEGWRFDNGQPAYGKPYIQPGTNPTSLLDMGPGHPATEDELRDALEAADRPE</sequence>
<dbReference type="PANTHER" id="PTHR14239">
    <property type="entry name" value="DUDULIN-RELATED"/>
    <property type="match status" value="1"/>
</dbReference>
<protein>
    <submittedName>
        <fullName evidence="4">NADP oxidoreductase</fullName>
    </submittedName>
</protein>
<dbReference type="EMBL" id="QXJK01000002">
    <property type="protein sequence ID" value="RIX36198.1"/>
    <property type="molecule type" value="Genomic_DNA"/>
</dbReference>
<organism evidence="4 5">
    <name type="scientific">Corynebacterium falsenii</name>
    <dbReference type="NCBI Taxonomy" id="108486"/>
    <lineage>
        <taxon>Bacteria</taxon>
        <taxon>Bacillati</taxon>
        <taxon>Actinomycetota</taxon>
        <taxon>Actinomycetes</taxon>
        <taxon>Mycobacteriales</taxon>
        <taxon>Corynebacteriaceae</taxon>
        <taxon>Corynebacterium</taxon>
    </lineage>
</organism>
<evidence type="ECO:0000313" key="4">
    <source>
        <dbReference type="EMBL" id="RIX36198.1"/>
    </source>
</evidence>
<dbReference type="GO" id="GO:0016491">
    <property type="term" value="F:oxidoreductase activity"/>
    <property type="evidence" value="ECO:0007669"/>
    <property type="project" value="UniProtKB-KW"/>
</dbReference>
<dbReference type="PANTHER" id="PTHR14239:SF10">
    <property type="entry name" value="REDUCTASE"/>
    <property type="match status" value="1"/>
</dbReference>
<dbReference type="Gene3D" id="3.40.50.720">
    <property type="entry name" value="NAD(P)-binding Rossmann-like Domain"/>
    <property type="match status" value="1"/>
</dbReference>
<accession>A0A418Q8Y7</accession>
<feature type="domain" description="Pyrroline-5-carboxylate reductase catalytic N-terminal" evidence="3">
    <location>
        <begin position="3"/>
        <end position="92"/>
    </location>
</feature>
<evidence type="ECO:0000259" key="3">
    <source>
        <dbReference type="Pfam" id="PF03807"/>
    </source>
</evidence>
<dbReference type="AlphaFoldDB" id="A0A418Q8Y7"/>
<keyword evidence="1" id="KW-0560">Oxidoreductase</keyword>
<name>A0A418Q8Y7_9CORY</name>
<gene>
    <name evidence="4" type="ORF">D3M95_02650</name>
</gene>